<feature type="region of interest" description="Disordered" evidence="1">
    <location>
        <begin position="122"/>
        <end position="141"/>
    </location>
</feature>
<dbReference type="Proteomes" id="UP000254107">
    <property type="component" value="Unassembled WGS sequence"/>
</dbReference>
<dbReference type="EMBL" id="UGQC01000001">
    <property type="protein sequence ID" value="STY99014.1"/>
    <property type="molecule type" value="Genomic_DNA"/>
</dbReference>
<evidence type="ECO:0000313" key="3">
    <source>
        <dbReference type="Proteomes" id="UP000254107"/>
    </source>
</evidence>
<organism evidence="2 3">
    <name type="scientific">Moraxella lacunata</name>
    <dbReference type="NCBI Taxonomy" id="477"/>
    <lineage>
        <taxon>Bacteria</taxon>
        <taxon>Pseudomonadati</taxon>
        <taxon>Pseudomonadota</taxon>
        <taxon>Gammaproteobacteria</taxon>
        <taxon>Moraxellales</taxon>
        <taxon>Moraxellaceae</taxon>
        <taxon>Moraxella</taxon>
    </lineage>
</organism>
<gene>
    <name evidence="2" type="ORF">NCTC7911_00382</name>
</gene>
<dbReference type="GeneID" id="302269053"/>
<accession>A0A378QFH7</accession>
<dbReference type="AlphaFoldDB" id="A0A378QFH7"/>
<name>A0A378QFH7_MORLA</name>
<evidence type="ECO:0000313" key="2">
    <source>
        <dbReference type="EMBL" id="STY99014.1"/>
    </source>
</evidence>
<protein>
    <submittedName>
        <fullName evidence="2">Uncharacterized protein</fullName>
    </submittedName>
</protein>
<sequence>MSMKCNTNGSFDDLYSVLAGFADTSKNLFEAAFGAKPNEMKFSKFGNALTLAQTVNHLAKGEVGNAIQDVATWYASNKMSSIVWHVAPRLLAFTPASTAVLAAVAGVGLAIYIGGKIDGGCDKDPTEPYRPRPDESPTQGYKKQYYDPIILDLDGNGVGTVSKFGVLFMMSGGAMFDHDGDGIVTATERMAVNDEWWEMVV</sequence>
<feature type="compositionally biased region" description="Basic and acidic residues" evidence="1">
    <location>
        <begin position="122"/>
        <end position="135"/>
    </location>
</feature>
<dbReference type="RefSeq" id="WP_115247142.1">
    <property type="nucleotide sequence ID" value="NZ_UGQC01000001.1"/>
</dbReference>
<proteinExistence type="predicted"/>
<evidence type="ECO:0000256" key="1">
    <source>
        <dbReference type="SAM" id="MobiDB-lite"/>
    </source>
</evidence>
<reference evidence="2 3" key="1">
    <citation type="submission" date="2018-06" db="EMBL/GenBank/DDBJ databases">
        <authorList>
            <consortium name="Pathogen Informatics"/>
            <person name="Doyle S."/>
        </authorList>
    </citation>
    <scope>NUCLEOTIDE SEQUENCE [LARGE SCALE GENOMIC DNA]</scope>
    <source>
        <strain evidence="2 3">NCTC7911</strain>
    </source>
</reference>
<keyword evidence="3" id="KW-1185">Reference proteome</keyword>